<evidence type="ECO:0000313" key="3">
    <source>
        <dbReference type="EMBL" id="CAB4042324.1"/>
    </source>
</evidence>
<keyword evidence="1" id="KW-0539">Nucleus</keyword>
<keyword evidence="4" id="KW-1185">Reference proteome</keyword>
<dbReference type="OrthoDB" id="26399at2759"/>
<dbReference type="GO" id="GO:0000049">
    <property type="term" value="F:tRNA binding"/>
    <property type="evidence" value="ECO:0007669"/>
    <property type="project" value="UniProtKB-UniRule"/>
</dbReference>
<dbReference type="Pfam" id="PF19282">
    <property type="entry name" value="Exportin-T"/>
    <property type="match status" value="1"/>
</dbReference>
<comment type="similarity">
    <text evidence="1">Belongs to the exportin family.</text>
</comment>
<comment type="subcellular location">
    <subcellularLocation>
        <location evidence="1">Nucleus</location>
    </subcellularLocation>
    <subcellularLocation>
        <location evidence="1">Cytoplasm</location>
    </subcellularLocation>
    <text evidence="1">Shuttles between the nucleus and the cytoplasm.</text>
</comment>
<proteinExistence type="inferred from homology"/>
<keyword evidence="1" id="KW-0813">Transport</keyword>
<evidence type="ECO:0000313" key="4">
    <source>
        <dbReference type="Proteomes" id="UP001152795"/>
    </source>
</evidence>
<keyword evidence="1" id="KW-0820">tRNA-binding</keyword>
<dbReference type="InterPro" id="IPR045546">
    <property type="entry name" value="Exportin-T_C"/>
</dbReference>
<organism evidence="3 4">
    <name type="scientific">Paramuricea clavata</name>
    <name type="common">Red gorgonian</name>
    <name type="synonym">Violescent sea-whip</name>
    <dbReference type="NCBI Taxonomy" id="317549"/>
    <lineage>
        <taxon>Eukaryota</taxon>
        <taxon>Metazoa</taxon>
        <taxon>Cnidaria</taxon>
        <taxon>Anthozoa</taxon>
        <taxon>Octocorallia</taxon>
        <taxon>Malacalcyonacea</taxon>
        <taxon>Plexauridae</taxon>
        <taxon>Paramuricea</taxon>
    </lineage>
</organism>
<dbReference type="EMBL" id="CACRXK020029897">
    <property type="protein sequence ID" value="CAB4042324.1"/>
    <property type="molecule type" value="Genomic_DNA"/>
</dbReference>
<keyword evidence="1" id="KW-0963">Cytoplasm</keyword>
<dbReference type="InterPro" id="IPR040017">
    <property type="entry name" value="XPOT"/>
</dbReference>
<dbReference type="AlphaFoldDB" id="A0A6S7KHK3"/>
<dbReference type="InterPro" id="IPR011989">
    <property type="entry name" value="ARM-like"/>
</dbReference>
<reference evidence="3" key="1">
    <citation type="submission" date="2020-04" db="EMBL/GenBank/DDBJ databases">
        <authorList>
            <person name="Alioto T."/>
            <person name="Alioto T."/>
            <person name="Gomez Garrido J."/>
        </authorList>
    </citation>
    <scope>NUCLEOTIDE SEQUENCE</scope>
    <source>
        <strain evidence="3">A484AB</strain>
    </source>
</reference>
<comment type="caution">
    <text evidence="3">The sequence shown here is derived from an EMBL/GenBank/DDBJ whole genome shotgun (WGS) entry which is preliminary data.</text>
</comment>
<comment type="function">
    <text evidence="1">tRNA nucleus export receptor which facilitates tRNA translocation across the nuclear pore complex.</text>
</comment>
<dbReference type="Gene3D" id="1.25.10.10">
    <property type="entry name" value="Leucine-rich Repeat Variant"/>
    <property type="match status" value="1"/>
</dbReference>
<feature type="non-terminal residue" evidence="3">
    <location>
        <position position="125"/>
    </location>
</feature>
<dbReference type="Proteomes" id="UP001152795">
    <property type="component" value="Unassembled WGS sequence"/>
</dbReference>
<evidence type="ECO:0000259" key="2">
    <source>
        <dbReference type="Pfam" id="PF19282"/>
    </source>
</evidence>
<evidence type="ECO:0000256" key="1">
    <source>
        <dbReference type="RuleBase" id="RU366037"/>
    </source>
</evidence>
<protein>
    <recommendedName>
        <fullName evidence="1">Exportin-T</fullName>
    </recommendedName>
    <alternativeName>
        <fullName evidence="1">Exportin(tRNA)</fullName>
    </alternativeName>
    <alternativeName>
        <fullName evidence="1">tRNA exportin</fullName>
    </alternativeName>
</protein>
<feature type="domain" description="Exportin-T C-terminal" evidence="2">
    <location>
        <begin position="3"/>
        <end position="106"/>
    </location>
</feature>
<dbReference type="PANTHER" id="PTHR15952">
    <property type="entry name" value="EXPORTIN-T/LOS1"/>
    <property type="match status" value="1"/>
</dbReference>
<dbReference type="GO" id="GO:0005643">
    <property type="term" value="C:nuclear pore"/>
    <property type="evidence" value="ECO:0007669"/>
    <property type="project" value="TreeGrafter"/>
</dbReference>
<dbReference type="PANTHER" id="PTHR15952:SF11">
    <property type="entry name" value="EXPORTIN-T"/>
    <property type="match status" value="1"/>
</dbReference>
<keyword evidence="1" id="KW-0694">RNA-binding</keyword>
<accession>A0A6S7KHK3</accession>
<dbReference type="GO" id="GO:0071528">
    <property type="term" value="P:tRNA re-export from nucleus"/>
    <property type="evidence" value="ECO:0007669"/>
    <property type="project" value="UniProtKB-UniRule"/>
</dbReference>
<dbReference type="GO" id="GO:0031267">
    <property type="term" value="F:small GTPase binding"/>
    <property type="evidence" value="ECO:0007669"/>
    <property type="project" value="InterPro"/>
</dbReference>
<dbReference type="GO" id="GO:0016363">
    <property type="term" value="C:nuclear matrix"/>
    <property type="evidence" value="ECO:0007669"/>
    <property type="project" value="TreeGrafter"/>
</dbReference>
<dbReference type="GO" id="GO:0005737">
    <property type="term" value="C:cytoplasm"/>
    <property type="evidence" value="ECO:0007669"/>
    <property type="project" value="UniProtKB-SubCell"/>
</dbReference>
<gene>
    <name evidence="3" type="ORF">PACLA_8A089135</name>
</gene>
<sequence>MLLKNSYFQFIASLVNNNVVEVILSQEPQNTQEVLLTIIHGAVEPSDSSCQKACFGILKKLVELWGNTDGPAAFQEFLYNHIIPSCFVAPSKPEFDLNDAQTMLVSEKLVFIKGRRGEWGSEASL</sequence>
<name>A0A6S7KHK3_PARCT</name>